<keyword evidence="2" id="KW-0812">Transmembrane</keyword>
<dbReference type="PANTHER" id="PTHR43317">
    <property type="entry name" value="THERMOSPERMINE SYNTHASE ACAULIS5"/>
    <property type="match status" value="1"/>
</dbReference>
<evidence type="ECO:0000313" key="3">
    <source>
        <dbReference type="EMBL" id="NVD44430.1"/>
    </source>
</evidence>
<dbReference type="GO" id="GO:0006596">
    <property type="term" value="P:polyamine biosynthetic process"/>
    <property type="evidence" value="ECO:0007669"/>
    <property type="project" value="UniProtKB-KW"/>
</dbReference>
<feature type="transmembrane region" description="Helical" evidence="2">
    <location>
        <begin position="161"/>
        <end position="181"/>
    </location>
</feature>
<comment type="caution">
    <text evidence="3">The sequence shown here is derived from an EMBL/GenBank/DDBJ whole genome shotgun (WGS) entry which is preliminary data.</text>
</comment>
<feature type="transmembrane region" description="Helical" evidence="2">
    <location>
        <begin position="382"/>
        <end position="402"/>
    </location>
</feature>
<evidence type="ECO:0000256" key="1">
    <source>
        <dbReference type="ARBA" id="ARBA00023115"/>
    </source>
</evidence>
<feature type="transmembrane region" description="Helical" evidence="2">
    <location>
        <begin position="92"/>
        <end position="111"/>
    </location>
</feature>
<feature type="transmembrane region" description="Helical" evidence="2">
    <location>
        <begin position="238"/>
        <end position="257"/>
    </location>
</feature>
<dbReference type="Gene3D" id="3.40.50.150">
    <property type="entry name" value="Vaccinia Virus protein VP39"/>
    <property type="match status" value="1"/>
</dbReference>
<feature type="transmembrane region" description="Helical" evidence="2">
    <location>
        <begin position="27"/>
        <end position="48"/>
    </location>
</feature>
<feature type="transmembrane region" description="Helical" evidence="2">
    <location>
        <begin position="352"/>
        <end position="376"/>
    </location>
</feature>
<feature type="transmembrane region" description="Helical" evidence="2">
    <location>
        <begin position="263"/>
        <end position="282"/>
    </location>
</feature>
<keyword evidence="2" id="KW-1133">Transmembrane helix</keyword>
<name>A0A850H1N3_9SPHN</name>
<evidence type="ECO:0000256" key="2">
    <source>
        <dbReference type="SAM" id="Phobius"/>
    </source>
</evidence>
<feature type="transmembrane region" description="Helical" evidence="2">
    <location>
        <begin position="440"/>
        <end position="473"/>
    </location>
</feature>
<reference evidence="3 4" key="1">
    <citation type="submission" date="2020-06" db="EMBL/GenBank/DDBJ databases">
        <title>Altererythrobacter sp. HHU K3-1.</title>
        <authorList>
            <person name="Zhang D."/>
            <person name="Xue H."/>
        </authorList>
    </citation>
    <scope>NUCLEOTIDE SEQUENCE [LARGE SCALE GENOMIC DNA]</scope>
    <source>
        <strain evidence="3 4">HHU K3-1</strain>
    </source>
</reference>
<dbReference type="Proteomes" id="UP000561438">
    <property type="component" value="Unassembled WGS sequence"/>
</dbReference>
<proteinExistence type="predicted"/>
<keyword evidence="1" id="KW-0620">Polyamine biosynthesis</keyword>
<feature type="transmembrane region" description="Helical" evidence="2">
    <location>
        <begin position="319"/>
        <end position="340"/>
    </location>
</feature>
<organism evidence="3 4">
    <name type="scientific">Qipengyuania atrilutea</name>
    <dbReference type="NCBI Taxonomy" id="2744473"/>
    <lineage>
        <taxon>Bacteria</taxon>
        <taxon>Pseudomonadati</taxon>
        <taxon>Pseudomonadota</taxon>
        <taxon>Alphaproteobacteria</taxon>
        <taxon>Sphingomonadales</taxon>
        <taxon>Erythrobacteraceae</taxon>
        <taxon>Qipengyuania</taxon>
    </lineage>
</organism>
<dbReference type="InterPro" id="IPR029063">
    <property type="entry name" value="SAM-dependent_MTases_sf"/>
</dbReference>
<accession>A0A850H1N3</accession>
<dbReference type="EMBL" id="JABWGV010000002">
    <property type="protein sequence ID" value="NVD44430.1"/>
    <property type="molecule type" value="Genomic_DNA"/>
</dbReference>
<dbReference type="AlphaFoldDB" id="A0A850H1N3"/>
<gene>
    <name evidence="3" type="ORF">HUV48_05295</name>
</gene>
<protein>
    <submittedName>
        <fullName evidence="3">Fused MFS/spermidine synthase</fullName>
    </submittedName>
</protein>
<keyword evidence="4" id="KW-1185">Reference proteome</keyword>
<dbReference type="NCBIfam" id="NF037959">
    <property type="entry name" value="MFS_SpdSyn"/>
    <property type="match status" value="1"/>
</dbReference>
<feature type="transmembrane region" description="Helical" evidence="2">
    <location>
        <begin position="294"/>
        <end position="313"/>
    </location>
</feature>
<feature type="transmembrane region" description="Helical" evidence="2">
    <location>
        <begin position="193"/>
        <end position="212"/>
    </location>
</feature>
<feature type="transmembrane region" description="Helical" evidence="2">
    <location>
        <begin position="414"/>
        <end position="434"/>
    </location>
</feature>
<dbReference type="SUPFAM" id="SSF53335">
    <property type="entry name" value="S-adenosyl-L-methionine-dependent methyltransferases"/>
    <property type="match status" value="1"/>
</dbReference>
<dbReference type="PANTHER" id="PTHR43317:SF1">
    <property type="entry name" value="THERMOSPERMINE SYNTHASE ACAULIS5"/>
    <property type="match status" value="1"/>
</dbReference>
<feature type="transmembrane region" description="Helical" evidence="2">
    <location>
        <begin position="123"/>
        <end position="140"/>
    </location>
</feature>
<sequence>MRGVGREVTSAATAQTKGGAALRSRRWLFVITLLTGSFLLFLVQPLVARLALPLLGGAPNVWNSAMLVYQALLLGGYAYAYWLTRWPLRKQAIVHIALLGIAGLTLPIGLAELPSPAPGWEPLWVPALLALTIGPVFFLVSAQAPLMQQWFAADSRAGDPYWLYAASNVGSFAGLLAYPLLFEPNLSLQSQSIVWSIGYALLAAMVAGSAAARWKAKAPINAIAETAAPSEPIPAKRILLWLALAAVPSGLMLSTTTHLTTDLFAMPLLWVIPLGLYLLSYVPAFATDRSFAWAFTRPAPIILLLAGSMAMVSRGTGNLSSALAAIVLLFVVATTLHGRLYDTRPAPDQLTLFYLVMASGGVLGGIFTALIAPVVFDWVWEHPLLIIAAGALLPGQPLIRWMDRLRMHPRTHSLAAALLVVISVALGSFMVSAIEARDDTPVLLLTVGMAICGILALGKKWAFLMILVILMMARGGLETLKLTLDGDRSRSYFGVYTVRNYEETQRRALLHGTTMHGLQSFAPGMRSQPLTYYGPTSGVGLALANVGTLYGPEASVGVVGLGTGSLACYREPDQSFDFFEIDPQVLRYSRGGVFTFLEDCAPEADILLGDARLKLAELPPSQYDILVIDAFSSDAIPLHLLTEEAFETYARALKADGMLLLHISNRFIELRPVMAAAAEARGWDSAIRSDVPGGEDGASSSDWIVTGPGKAKIAALREADAAMAWDVLPEPESDAWTDDHASILPFIKWENMLGS</sequence>
<feature type="transmembrane region" description="Helical" evidence="2">
    <location>
        <begin position="60"/>
        <end position="80"/>
    </location>
</feature>
<keyword evidence="2" id="KW-0472">Membrane</keyword>
<evidence type="ECO:0000313" key="4">
    <source>
        <dbReference type="Proteomes" id="UP000561438"/>
    </source>
</evidence>